<keyword evidence="3 5" id="KW-1133">Transmembrane helix</keyword>
<sequence>MQYLGIPLAILGAVLMSVSAMLQHRGVARADAAGNGDGGEGLGLGSFLRLLKSKTWLSGTLLLGIAVACQLSALLFSPLVLVQPIGVISLVLTAIITAKQSGMPVGRRKALSITLCVTGVGGFVAVASSVAVDKEITEPQLIIVLCILAGLVALLGVLFAFVRRTKWRSLFYVVAGGVMYGFLVTLAKVVLARWQQGDYGWYFLACLAGVIISLLVGGYFVQTAYASSSADLVIAGLTVIDPLVAVTIGIVVLRETEGASLLVNILFVALGALAIVGVLLLQLSQSDDEVSAVRNHALGRGN</sequence>
<organism evidence="6">
    <name type="scientific">Gulosibacter sediminis</name>
    <dbReference type="NCBI Taxonomy" id="1729695"/>
    <lineage>
        <taxon>Bacteria</taxon>
        <taxon>Bacillati</taxon>
        <taxon>Actinomycetota</taxon>
        <taxon>Actinomycetes</taxon>
        <taxon>Micrococcales</taxon>
        <taxon>Microbacteriaceae</taxon>
        <taxon>Gulosibacter</taxon>
    </lineage>
</organism>
<feature type="transmembrane region" description="Helical" evidence="5">
    <location>
        <begin position="259"/>
        <end position="281"/>
    </location>
</feature>
<evidence type="ECO:0000256" key="3">
    <source>
        <dbReference type="ARBA" id="ARBA00022989"/>
    </source>
</evidence>
<protein>
    <submittedName>
        <fullName evidence="6">DMT family transporter</fullName>
    </submittedName>
</protein>
<evidence type="ECO:0000256" key="4">
    <source>
        <dbReference type="ARBA" id="ARBA00023136"/>
    </source>
</evidence>
<evidence type="ECO:0000256" key="5">
    <source>
        <dbReference type="SAM" id="Phobius"/>
    </source>
</evidence>
<feature type="transmembrane region" description="Helical" evidence="5">
    <location>
        <begin position="6"/>
        <end position="22"/>
    </location>
</feature>
<dbReference type="InterPro" id="IPR008521">
    <property type="entry name" value="Mg_trans_NIPA"/>
</dbReference>
<feature type="transmembrane region" description="Helical" evidence="5">
    <location>
        <begin position="142"/>
        <end position="162"/>
    </location>
</feature>
<dbReference type="Pfam" id="PF05653">
    <property type="entry name" value="Mg_trans_NIPA"/>
    <property type="match status" value="1"/>
</dbReference>
<dbReference type="PANTHER" id="PTHR40761">
    <property type="entry name" value="CONSERVED INTEGRAL MEMBRANE ALANINE VALINE AND LEUCINE RICH PROTEIN-RELATED"/>
    <property type="match status" value="1"/>
</dbReference>
<accession>A0ABY4N214</accession>
<dbReference type="NCBIfam" id="NF038012">
    <property type="entry name" value="DMT_1"/>
    <property type="match status" value="1"/>
</dbReference>
<dbReference type="PANTHER" id="PTHR40761:SF1">
    <property type="entry name" value="CONSERVED INTEGRAL MEMBRANE ALANINE VALINE AND LEUCINE RICH PROTEIN-RELATED"/>
    <property type="match status" value="1"/>
</dbReference>
<keyword evidence="4 5" id="KW-0472">Membrane</keyword>
<feature type="transmembrane region" description="Helical" evidence="5">
    <location>
        <begin position="81"/>
        <end position="98"/>
    </location>
</feature>
<comment type="subcellular location">
    <subcellularLocation>
        <location evidence="1">Membrane</location>
        <topology evidence="1">Multi-pass membrane protein</topology>
    </subcellularLocation>
</comment>
<gene>
    <name evidence="6" type="ORF">M3M28_05930</name>
</gene>
<evidence type="ECO:0000313" key="6">
    <source>
        <dbReference type="EMBL" id="UQN15985.1"/>
    </source>
</evidence>
<evidence type="ECO:0000256" key="1">
    <source>
        <dbReference type="ARBA" id="ARBA00004141"/>
    </source>
</evidence>
<feature type="transmembrane region" description="Helical" evidence="5">
    <location>
        <begin position="169"/>
        <end position="187"/>
    </location>
</feature>
<feature type="transmembrane region" description="Helical" evidence="5">
    <location>
        <begin position="232"/>
        <end position="253"/>
    </location>
</feature>
<reference evidence="6" key="1">
    <citation type="submission" date="2022-05" db="EMBL/GenBank/DDBJ databases">
        <title>Complete genome sequence of toluene-degrading Gulosibacter sediminis strain ACHW.36C.</title>
        <authorList>
            <person name="Wai A.C."/>
            <person name="Lai G.K."/>
            <person name="Griffin S.D."/>
            <person name="Leung F.C."/>
        </authorList>
    </citation>
    <scope>NUCLEOTIDE SEQUENCE [LARGE SCALE GENOMIC DNA]</scope>
    <source>
        <strain evidence="6">ACHW.36C</strain>
    </source>
</reference>
<feature type="transmembrane region" description="Helical" evidence="5">
    <location>
        <begin position="110"/>
        <end position="130"/>
    </location>
</feature>
<name>A0ABY4N214_9MICO</name>
<dbReference type="EMBL" id="CP097160">
    <property type="protein sequence ID" value="UQN15985.1"/>
    <property type="molecule type" value="Genomic_DNA"/>
</dbReference>
<keyword evidence="2 5" id="KW-0812">Transmembrane</keyword>
<proteinExistence type="predicted"/>
<feature type="transmembrane region" description="Helical" evidence="5">
    <location>
        <begin position="199"/>
        <end position="220"/>
    </location>
</feature>
<evidence type="ECO:0000256" key="2">
    <source>
        <dbReference type="ARBA" id="ARBA00022692"/>
    </source>
</evidence>